<dbReference type="OrthoDB" id="9777385at2"/>
<keyword evidence="2" id="KW-0378">Hydrolase</keyword>
<keyword evidence="1" id="KW-0464">Manganese</keyword>
<evidence type="ECO:0000313" key="2">
    <source>
        <dbReference type="EMBL" id="ERL08237.1"/>
    </source>
</evidence>
<dbReference type="InterPro" id="IPR002933">
    <property type="entry name" value="Peptidase_M20"/>
</dbReference>
<proteinExistence type="predicted"/>
<dbReference type="eggNOG" id="COG1473">
    <property type="taxonomic scope" value="Bacteria"/>
</dbReference>
<feature type="binding site" evidence="1">
    <location>
        <position position="169"/>
    </location>
    <ligand>
        <name>Mn(2+)</name>
        <dbReference type="ChEBI" id="CHEBI:29035"/>
        <label>2</label>
    </ligand>
</feature>
<dbReference type="PIRSF" id="PIRSF005962">
    <property type="entry name" value="Pept_M20D_amidohydro"/>
    <property type="match status" value="1"/>
</dbReference>
<dbReference type="EMBL" id="AWEZ01000045">
    <property type="protein sequence ID" value="ERL08237.1"/>
    <property type="molecule type" value="Genomic_DNA"/>
</dbReference>
<accession>U2UYR0</accession>
<dbReference type="PANTHER" id="PTHR11014:SF63">
    <property type="entry name" value="METALLOPEPTIDASE, PUTATIVE (AFU_ORTHOLOGUE AFUA_6G09600)-RELATED"/>
    <property type="match status" value="1"/>
</dbReference>
<dbReference type="PANTHER" id="PTHR11014">
    <property type="entry name" value="PEPTIDASE M20 FAMILY MEMBER"/>
    <property type="match status" value="1"/>
</dbReference>
<keyword evidence="3" id="KW-1185">Reference proteome</keyword>
<organism evidence="2 3">
    <name type="scientific">Olsenella profusa F0195</name>
    <dbReference type="NCBI Taxonomy" id="1125712"/>
    <lineage>
        <taxon>Bacteria</taxon>
        <taxon>Bacillati</taxon>
        <taxon>Actinomycetota</taxon>
        <taxon>Coriobacteriia</taxon>
        <taxon>Coriobacteriales</taxon>
        <taxon>Atopobiaceae</taxon>
        <taxon>Olsenella</taxon>
    </lineage>
</organism>
<dbReference type="GO" id="GO:0016787">
    <property type="term" value="F:hydrolase activity"/>
    <property type="evidence" value="ECO:0007669"/>
    <property type="project" value="UniProtKB-KW"/>
</dbReference>
<reference evidence="2 3" key="1">
    <citation type="submission" date="2013-08" db="EMBL/GenBank/DDBJ databases">
        <authorList>
            <person name="Durkin A.S."/>
            <person name="Haft D.R."/>
            <person name="McCorrison J."/>
            <person name="Torralba M."/>
            <person name="Gillis M."/>
            <person name="Haft D.H."/>
            <person name="Methe B."/>
            <person name="Sutton G."/>
            <person name="Nelson K.E."/>
        </authorList>
    </citation>
    <scope>NUCLEOTIDE SEQUENCE [LARGE SCALE GENOMIC DNA]</scope>
    <source>
        <strain evidence="2 3">F0195</strain>
    </source>
</reference>
<dbReference type="NCBIfam" id="TIGR01891">
    <property type="entry name" value="amidohydrolases"/>
    <property type="match status" value="1"/>
</dbReference>
<evidence type="ECO:0000256" key="1">
    <source>
        <dbReference type="PIRSR" id="PIRSR005962-1"/>
    </source>
</evidence>
<evidence type="ECO:0000313" key="3">
    <source>
        <dbReference type="Proteomes" id="UP000016638"/>
    </source>
</evidence>
<comment type="caution">
    <text evidence="2">The sequence shown here is derived from an EMBL/GenBank/DDBJ whole genome shotgun (WGS) entry which is preliminary data.</text>
</comment>
<dbReference type="Proteomes" id="UP000016638">
    <property type="component" value="Unassembled WGS sequence"/>
</dbReference>
<dbReference type="AlphaFoldDB" id="U2UYR0"/>
<feature type="binding site" evidence="1">
    <location>
        <position position="357"/>
    </location>
    <ligand>
        <name>Mn(2+)</name>
        <dbReference type="ChEBI" id="CHEBI:29035"/>
        <label>2</label>
    </ligand>
</feature>
<dbReference type="PATRIC" id="fig|1125712.3.peg.1148"/>
<comment type="cofactor">
    <cofactor evidence="1">
        <name>Mn(2+)</name>
        <dbReference type="ChEBI" id="CHEBI:29035"/>
    </cofactor>
    <text evidence="1">The Mn(2+) ion enhances activity.</text>
</comment>
<feature type="binding site" evidence="1">
    <location>
        <position position="143"/>
    </location>
    <ligand>
        <name>Mn(2+)</name>
        <dbReference type="ChEBI" id="CHEBI:29035"/>
        <label>2</label>
    </ligand>
</feature>
<dbReference type="InterPro" id="IPR017439">
    <property type="entry name" value="Amidohydrolase"/>
</dbReference>
<feature type="binding site" evidence="1">
    <location>
        <position position="107"/>
    </location>
    <ligand>
        <name>Mn(2+)</name>
        <dbReference type="ChEBI" id="CHEBI:29035"/>
        <label>2</label>
    </ligand>
</feature>
<dbReference type="GO" id="GO:0046872">
    <property type="term" value="F:metal ion binding"/>
    <property type="evidence" value="ECO:0007669"/>
    <property type="project" value="UniProtKB-KW"/>
</dbReference>
<protein>
    <submittedName>
        <fullName evidence="2">Amidohydrolase</fullName>
    </submittedName>
</protein>
<sequence length="382" mass="41881">MTIHEPTIELLTRYRRDLHQIPEVDFDLPETLTYVRDVLEGIARETNGHLEREVVRLVEPCRSTICCIFDRESEHATAIRSDMDALPVTERTDSPFASRHAGRMHACGHDGHMSMVLGLAGWLALHLGELPHTVVLVFQPAEETTGGAKVVCESGILDELCADRIFGFHLWPDLPHGQVASRPGPLLAAANETTVTVRGRASHIARAEQGADALLAACHVVDACYGYMDERQAEEPCLLRFGHMTSGSVRNQISDASRIEGSLRTFSIAMGERCRRELPECAERAAELLGCTAEVGFSEGYPPVVNDEGLFGKAAVVLPDLGDVPKPLLIAEDFAWYQRCLPGVFLLLGTGTGIPLHSDTFAFDEAVLMRGVEAYERLVMLA</sequence>
<dbReference type="Gene3D" id="3.30.70.360">
    <property type="match status" value="1"/>
</dbReference>
<dbReference type="InterPro" id="IPR036264">
    <property type="entry name" value="Bact_exopeptidase_dim_dom"/>
</dbReference>
<dbReference type="STRING" id="1125712.HMPREF1316_0011"/>
<feature type="binding site" evidence="1">
    <location>
        <position position="109"/>
    </location>
    <ligand>
        <name>Mn(2+)</name>
        <dbReference type="ChEBI" id="CHEBI:29035"/>
        <label>2</label>
    </ligand>
</feature>
<keyword evidence="1" id="KW-0479">Metal-binding</keyword>
<dbReference type="SUPFAM" id="SSF53187">
    <property type="entry name" value="Zn-dependent exopeptidases"/>
    <property type="match status" value="1"/>
</dbReference>
<name>U2UYR0_9ACTN</name>
<dbReference type="Gene3D" id="3.40.630.10">
    <property type="entry name" value="Zn peptidases"/>
    <property type="match status" value="1"/>
</dbReference>
<gene>
    <name evidence="2" type="ORF">HMPREF1316_0011</name>
</gene>
<dbReference type="RefSeq" id="WP_021726106.1">
    <property type="nucleotide sequence ID" value="NZ_AWEZ01000045.1"/>
</dbReference>
<dbReference type="SUPFAM" id="SSF55031">
    <property type="entry name" value="Bacterial exopeptidase dimerisation domain"/>
    <property type="match status" value="1"/>
</dbReference>
<dbReference type="Pfam" id="PF01546">
    <property type="entry name" value="Peptidase_M20"/>
    <property type="match status" value="1"/>
</dbReference>